<dbReference type="Pfam" id="PF01381">
    <property type="entry name" value="HTH_3"/>
    <property type="match status" value="1"/>
</dbReference>
<dbReference type="InterPro" id="IPR010982">
    <property type="entry name" value="Lambda_DNA-bd_dom_sf"/>
</dbReference>
<reference evidence="2" key="1">
    <citation type="journal article" date="2014" name="Front. Microbiol.">
        <title>High frequency of phylogenetically diverse reductive dehalogenase-homologous genes in deep subseafloor sedimentary metagenomes.</title>
        <authorList>
            <person name="Kawai M."/>
            <person name="Futagami T."/>
            <person name="Toyoda A."/>
            <person name="Takaki Y."/>
            <person name="Nishi S."/>
            <person name="Hori S."/>
            <person name="Arai W."/>
            <person name="Tsubouchi T."/>
            <person name="Morono Y."/>
            <person name="Uchiyama I."/>
            <person name="Ito T."/>
            <person name="Fujiyama A."/>
            <person name="Inagaki F."/>
            <person name="Takami H."/>
        </authorList>
    </citation>
    <scope>NUCLEOTIDE SEQUENCE</scope>
    <source>
        <strain evidence="2">Expedition CK06-06</strain>
    </source>
</reference>
<dbReference type="SUPFAM" id="SSF143100">
    <property type="entry name" value="TTHA1013/TTHA0281-like"/>
    <property type="match status" value="1"/>
</dbReference>
<gene>
    <name evidence="2" type="ORF">S03H2_53055</name>
</gene>
<evidence type="ECO:0000259" key="1">
    <source>
        <dbReference type="PROSITE" id="PS50943"/>
    </source>
</evidence>
<sequence length="137" mass="15362">LAGRVFKVGKYWAIEVPILDVVTQGHTKKEAYEMIADAIESLVNKKGFKVEVFPGKGPYFELGSTDLLTLTAFLLRRQRMKQGLTLVEVAKRLGAKSHNTYARYEQGKSIPTIEKFNKLLSALSPDNDFVLIESQSN</sequence>
<dbReference type="GO" id="GO:0003677">
    <property type="term" value="F:DNA binding"/>
    <property type="evidence" value="ECO:0007669"/>
    <property type="project" value="InterPro"/>
</dbReference>
<name>X1IP42_9ZZZZ</name>
<dbReference type="AlphaFoldDB" id="X1IP42"/>
<protein>
    <recommendedName>
        <fullName evidence="1">HTH cro/C1-type domain-containing protein</fullName>
    </recommendedName>
</protein>
<dbReference type="InterPro" id="IPR001387">
    <property type="entry name" value="Cro/C1-type_HTH"/>
</dbReference>
<dbReference type="CDD" id="cd00093">
    <property type="entry name" value="HTH_XRE"/>
    <property type="match status" value="1"/>
</dbReference>
<proteinExistence type="predicted"/>
<organism evidence="2">
    <name type="scientific">marine sediment metagenome</name>
    <dbReference type="NCBI Taxonomy" id="412755"/>
    <lineage>
        <taxon>unclassified sequences</taxon>
        <taxon>metagenomes</taxon>
        <taxon>ecological metagenomes</taxon>
    </lineage>
</organism>
<dbReference type="Gene3D" id="3.30.160.250">
    <property type="match status" value="1"/>
</dbReference>
<dbReference type="PROSITE" id="PS50943">
    <property type="entry name" value="HTH_CROC1"/>
    <property type="match status" value="1"/>
</dbReference>
<dbReference type="SMART" id="SM00530">
    <property type="entry name" value="HTH_XRE"/>
    <property type="match status" value="1"/>
</dbReference>
<feature type="non-terminal residue" evidence="2">
    <location>
        <position position="1"/>
    </location>
</feature>
<dbReference type="SUPFAM" id="SSF47413">
    <property type="entry name" value="lambda repressor-like DNA-binding domains"/>
    <property type="match status" value="1"/>
</dbReference>
<dbReference type="EMBL" id="BARU01033749">
    <property type="protein sequence ID" value="GAH70995.1"/>
    <property type="molecule type" value="Genomic_DNA"/>
</dbReference>
<accession>X1IP42</accession>
<dbReference type="Gene3D" id="1.10.260.40">
    <property type="entry name" value="lambda repressor-like DNA-binding domains"/>
    <property type="match status" value="1"/>
</dbReference>
<dbReference type="InterPro" id="IPR035069">
    <property type="entry name" value="TTHA1013/TTHA0281-like"/>
</dbReference>
<evidence type="ECO:0000313" key="2">
    <source>
        <dbReference type="EMBL" id="GAH70995.1"/>
    </source>
</evidence>
<feature type="domain" description="HTH cro/C1-type" evidence="1">
    <location>
        <begin position="75"/>
        <end position="129"/>
    </location>
</feature>
<comment type="caution">
    <text evidence="2">The sequence shown here is derived from an EMBL/GenBank/DDBJ whole genome shotgun (WGS) entry which is preliminary data.</text>
</comment>